<dbReference type="STRING" id="49390.A0A068U9J8"/>
<keyword evidence="4" id="KW-0732">Signal</keyword>
<keyword evidence="2" id="KW-0378">Hydrolase</keyword>
<dbReference type="FunFam" id="3.30.70.360:FF:000001">
    <property type="entry name" value="N-acetyldiaminopimelate deacetylase"/>
    <property type="match status" value="1"/>
</dbReference>
<dbReference type="EMBL" id="HG739099">
    <property type="protein sequence ID" value="CDP04977.1"/>
    <property type="molecule type" value="Genomic_DNA"/>
</dbReference>
<dbReference type="InterPro" id="IPR002933">
    <property type="entry name" value="Peptidase_M20"/>
</dbReference>
<dbReference type="SUPFAM" id="SSF53187">
    <property type="entry name" value="Zn-dependent exopeptidases"/>
    <property type="match status" value="1"/>
</dbReference>
<dbReference type="MEROPS" id="M20.A06"/>
<proteinExistence type="inferred from homology"/>
<dbReference type="OMA" id="LVATHIY"/>
<comment type="similarity">
    <text evidence="1">Belongs to the peptidase M20 family.</text>
</comment>
<keyword evidence="3" id="KW-0464">Manganese</keyword>
<dbReference type="PANTHER" id="PTHR11014">
    <property type="entry name" value="PEPTIDASE M20 FAMILY MEMBER"/>
    <property type="match status" value="1"/>
</dbReference>
<sequence>MFPLIESLSTLLIFPFIIGFVDAIQGNYHEEYANQVLESAKMHKDWLVSVRRKIHENPELKFEEYNTSALIRSELDKLGIFYEYPFAQTGLVALIGSGTSPVVALRADMDALPVQELVEWKHKSKVEGKMHGCGHDAHTTMLLGAAKLLNERKHYLKGTVRLLFQPAEEGGGGAAYMIKEGALGSAKAIFGMHIDYELPTGAIASRPGPASAGASFFEARIEGKGGHAAGPHNTMDPILATSSVVLALQQIVSREVDPLHSQVLTVTYVRGGNALNVIPPYVELGGTLRSLSTEGLHRLMERVKERS</sequence>
<dbReference type="AlphaFoldDB" id="A0A068U9J8"/>
<dbReference type="Gene3D" id="3.30.70.360">
    <property type="match status" value="1"/>
</dbReference>
<gene>
    <name evidence="5" type="ORF">GSCOC_T00019861001</name>
</gene>
<dbReference type="NCBIfam" id="TIGR01891">
    <property type="entry name" value="amidohydrolases"/>
    <property type="match status" value="1"/>
</dbReference>
<evidence type="ECO:0000256" key="3">
    <source>
        <dbReference type="ARBA" id="ARBA00023211"/>
    </source>
</evidence>
<evidence type="ECO:0000256" key="4">
    <source>
        <dbReference type="SAM" id="SignalP"/>
    </source>
</evidence>
<accession>A0A068U9J8</accession>
<reference evidence="6" key="1">
    <citation type="journal article" date="2014" name="Science">
        <title>The coffee genome provides insight into the convergent evolution of caffeine biosynthesis.</title>
        <authorList>
            <person name="Denoeud F."/>
            <person name="Carretero-Paulet L."/>
            <person name="Dereeper A."/>
            <person name="Droc G."/>
            <person name="Guyot R."/>
            <person name="Pietrella M."/>
            <person name="Zheng C."/>
            <person name="Alberti A."/>
            <person name="Anthony F."/>
            <person name="Aprea G."/>
            <person name="Aury J.M."/>
            <person name="Bento P."/>
            <person name="Bernard M."/>
            <person name="Bocs S."/>
            <person name="Campa C."/>
            <person name="Cenci A."/>
            <person name="Combes M.C."/>
            <person name="Crouzillat D."/>
            <person name="Da Silva C."/>
            <person name="Daddiego L."/>
            <person name="De Bellis F."/>
            <person name="Dussert S."/>
            <person name="Garsmeur O."/>
            <person name="Gayraud T."/>
            <person name="Guignon V."/>
            <person name="Jahn K."/>
            <person name="Jamilloux V."/>
            <person name="Joet T."/>
            <person name="Labadie K."/>
            <person name="Lan T."/>
            <person name="Leclercq J."/>
            <person name="Lepelley M."/>
            <person name="Leroy T."/>
            <person name="Li L.T."/>
            <person name="Librado P."/>
            <person name="Lopez L."/>
            <person name="Munoz A."/>
            <person name="Noel B."/>
            <person name="Pallavicini A."/>
            <person name="Perrotta G."/>
            <person name="Poncet V."/>
            <person name="Pot D."/>
            <person name="Priyono X."/>
            <person name="Rigoreau M."/>
            <person name="Rouard M."/>
            <person name="Rozas J."/>
            <person name="Tranchant-Dubreuil C."/>
            <person name="VanBuren R."/>
            <person name="Zhang Q."/>
            <person name="Andrade A.C."/>
            <person name="Argout X."/>
            <person name="Bertrand B."/>
            <person name="de Kochko A."/>
            <person name="Graziosi G."/>
            <person name="Henry R.J."/>
            <person name="Jayarama X."/>
            <person name="Ming R."/>
            <person name="Nagai C."/>
            <person name="Rounsley S."/>
            <person name="Sankoff D."/>
            <person name="Giuliano G."/>
            <person name="Albert V.A."/>
            <person name="Wincker P."/>
            <person name="Lashermes P."/>
        </authorList>
    </citation>
    <scope>NUCLEOTIDE SEQUENCE [LARGE SCALE GENOMIC DNA]</scope>
    <source>
        <strain evidence="6">cv. DH200-94</strain>
    </source>
</reference>
<dbReference type="SUPFAM" id="SSF55031">
    <property type="entry name" value="Bacterial exopeptidase dimerisation domain"/>
    <property type="match status" value="1"/>
</dbReference>
<keyword evidence="6" id="KW-1185">Reference proteome</keyword>
<organism evidence="5 6">
    <name type="scientific">Coffea canephora</name>
    <name type="common">Robusta coffee</name>
    <dbReference type="NCBI Taxonomy" id="49390"/>
    <lineage>
        <taxon>Eukaryota</taxon>
        <taxon>Viridiplantae</taxon>
        <taxon>Streptophyta</taxon>
        <taxon>Embryophyta</taxon>
        <taxon>Tracheophyta</taxon>
        <taxon>Spermatophyta</taxon>
        <taxon>Magnoliopsida</taxon>
        <taxon>eudicotyledons</taxon>
        <taxon>Gunneridae</taxon>
        <taxon>Pentapetalae</taxon>
        <taxon>asterids</taxon>
        <taxon>lamiids</taxon>
        <taxon>Gentianales</taxon>
        <taxon>Rubiaceae</taxon>
        <taxon>Ixoroideae</taxon>
        <taxon>Gardenieae complex</taxon>
        <taxon>Bertiereae - Coffeeae clade</taxon>
        <taxon>Coffeeae</taxon>
        <taxon>Coffea</taxon>
    </lineage>
</organism>
<dbReference type="InterPro" id="IPR017439">
    <property type="entry name" value="Amidohydrolase"/>
</dbReference>
<dbReference type="PANTHER" id="PTHR11014:SF140">
    <property type="entry name" value="IAA-AMINO ACID HYDROLASE ILR1-LIKE 3"/>
    <property type="match status" value="1"/>
</dbReference>
<evidence type="ECO:0000256" key="2">
    <source>
        <dbReference type="ARBA" id="ARBA00022801"/>
    </source>
</evidence>
<name>A0A068U9J8_COFCA</name>
<dbReference type="OrthoDB" id="6119954at2759"/>
<evidence type="ECO:0000256" key="1">
    <source>
        <dbReference type="ARBA" id="ARBA00006153"/>
    </source>
</evidence>
<dbReference type="Gramene" id="CDP04977">
    <property type="protein sequence ID" value="CDP04977"/>
    <property type="gene ID" value="GSCOC_T00019861001"/>
</dbReference>
<dbReference type="GO" id="GO:0016787">
    <property type="term" value="F:hydrolase activity"/>
    <property type="evidence" value="ECO:0007669"/>
    <property type="project" value="UniProtKB-KW"/>
</dbReference>
<evidence type="ECO:0000313" key="6">
    <source>
        <dbReference type="Proteomes" id="UP000295252"/>
    </source>
</evidence>
<evidence type="ECO:0000313" key="5">
    <source>
        <dbReference type="EMBL" id="CDP04977.1"/>
    </source>
</evidence>
<feature type="signal peptide" evidence="4">
    <location>
        <begin position="1"/>
        <end position="23"/>
    </location>
</feature>
<dbReference type="InterPro" id="IPR036264">
    <property type="entry name" value="Bact_exopeptidase_dim_dom"/>
</dbReference>
<feature type="chain" id="PRO_5001654687" evidence="4">
    <location>
        <begin position="24"/>
        <end position="307"/>
    </location>
</feature>
<dbReference type="Proteomes" id="UP000295252">
    <property type="component" value="Chromosome IV"/>
</dbReference>
<protein>
    <submittedName>
        <fullName evidence="5">Uncharacterized protein</fullName>
    </submittedName>
</protein>
<dbReference type="Pfam" id="PF01546">
    <property type="entry name" value="Peptidase_M20"/>
    <property type="match status" value="1"/>
</dbReference>
<dbReference type="PhylomeDB" id="A0A068U9J8"/>
<dbReference type="InParanoid" id="A0A068U9J8"/>
<dbReference type="Gene3D" id="3.40.630.10">
    <property type="entry name" value="Zn peptidases"/>
    <property type="match status" value="1"/>
</dbReference>